<gene>
    <name evidence="2" type="ORF">A7985_13285</name>
</gene>
<feature type="chain" id="PRO_5008646154" evidence="1">
    <location>
        <begin position="25"/>
        <end position="175"/>
    </location>
</feature>
<name>A0A1C0TPA6_9GAMM</name>
<reference evidence="3" key="1">
    <citation type="submission" date="2016-07" db="EMBL/GenBank/DDBJ databases">
        <authorList>
            <person name="Florea S."/>
            <person name="Webb J.S."/>
            <person name="Jaromczyk J."/>
            <person name="Schardl C.L."/>
        </authorList>
    </citation>
    <scope>NUCLEOTIDE SEQUENCE [LARGE SCALE GENOMIC DNA]</scope>
    <source>
        <strain evidence="3">IPB1</strain>
    </source>
</reference>
<dbReference type="AlphaFoldDB" id="A0A1C0TPA6"/>
<protein>
    <submittedName>
        <fullName evidence="2">Uncharacterized protein</fullName>
    </submittedName>
</protein>
<feature type="signal peptide" evidence="1">
    <location>
        <begin position="1"/>
        <end position="24"/>
    </location>
</feature>
<sequence length="175" mass="19705">MRTISKICIITNIILLQVSSASYALPIEQVQHLCSSIKQFHDQAKSLKVEEVYCKHMLLSADRLYTYPESNKARFKVIYNPYYHLNGHKKSSMVPVSFIKTSTYCSTFSNINNTGCTHLAVSLPDINFAPNSEKALTLQRDFIAHSKLVNEGPKHTKGISPQPALDSKLGLTIRY</sequence>
<evidence type="ECO:0000313" key="3">
    <source>
        <dbReference type="Proteomes" id="UP000093366"/>
    </source>
</evidence>
<accession>A0A1C0TPA6</accession>
<evidence type="ECO:0000256" key="1">
    <source>
        <dbReference type="SAM" id="SignalP"/>
    </source>
</evidence>
<dbReference type="EMBL" id="MAUJ01000004">
    <property type="protein sequence ID" value="OCQ20771.1"/>
    <property type="molecule type" value="Genomic_DNA"/>
</dbReference>
<dbReference type="Proteomes" id="UP000093366">
    <property type="component" value="Unassembled WGS sequence"/>
</dbReference>
<organism evidence="2 3">
    <name type="scientific">Pseudoalteromonas luteoviolacea</name>
    <dbReference type="NCBI Taxonomy" id="43657"/>
    <lineage>
        <taxon>Bacteria</taxon>
        <taxon>Pseudomonadati</taxon>
        <taxon>Pseudomonadota</taxon>
        <taxon>Gammaproteobacteria</taxon>
        <taxon>Alteromonadales</taxon>
        <taxon>Pseudoalteromonadaceae</taxon>
        <taxon>Pseudoalteromonas</taxon>
    </lineage>
</organism>
<evidence type="ECO:0000313" key="2">
    <source>
        <dbReference type="EMBL" id="OCQ20771.1"/>
    </source>
</evidence>
<dbReference type="RefSeq" id="WP_065790954.1">
    <property type="nucleotide sequence ID" value="NZ_MAUJ01000004.1"/>
</dbReference>
<comment type="caution">
    <text evidence="2">The sequence shown here is derived from an EMBL/GenBank/DDBJ whole genome shotgun (WGS) entry which is preliminary data.</text>
</comment>
<keyword evidence="1" id="KW-0732">Signal</keyword>
<proteinExistence type="predicted"/>